<dbReference type="GO" id="GO:0004222">
    <property type="term" value="F:metalloendopeptidase activity"/>
    <property type="evidence" value="ECO:0007669"/>
    <property type="project" value="InterPro"/>
</dbReference>
<keyword evidence="2" id="KW-1185">Reference proteome</keyword>
<reference evidence="3" key="1">
    <citation type="submission" date="2016-11" db="UniProtKB">
        <authorList>
            <consortium name="WormBaseParasite"/>
        </authorList>
    </citation>
    <scope>IDENTIFICATION</scope>
</reference>
<dbReference type="GO" id="GO:0005886">
    <property type="term" value="C:plasma membrane"/>
    <property type="evidence" value="ECO:0007669"/>
    <property type="project" value="TreeGrafter"/>
</dbReference>
<organism evidence="2 3">
    <name type="scientific">Steinernema glaseri</name>
    <dbReference type="NCBI Taxonomy" id="37863"/>
    <lineage>
        <taxon>Eukaryota</taxon>
        <taxon>Metazoa</taxon>
        <taxon>Ecdysozoa</taxon>
        <taxon>Nematoda</taxon>
        <taxon>Chromadorea</taxon>
        <taxon>Rhabditida</taxon>
        <taxon>Tylenchina</taxon>
        <taxon>Panagrolaimomorpha</taxon>
        <taxon>Strongyloidoidea</taxon>
        <taxon>Steinernematidae</taxon>
        <taxon>Steinernema</taxon>
    </lineage>
</organism>
<evidence type="ECO:0000313" key="2">
    <source>
        <dbReference type="Proteomes" id="UP000095287"/>
    </source>
</evidence>
<dbReference type="GO" id="GO:0016485">
    <property type="term" value="P:protein processing"/>
    <property type="evidence" value="ECO:0007669"/>
    <property type="project" value="TreeGrafter"/>
</dbReference>
<dbReference type="WBParaSite" id="L893_g2978.t1">
    <property type="protein sequence ID" value="L893_g2978.t1"/>
    <property type="gene ID" value="L893_g2978"/>
</dbReference>
<dbReference type="Proteomes" id="UP000095287">
    <property type="component" value="Unplaced"/>
</dbReference>
<protein>
    <submittedName>
        <fullName evidence="3">Peptidase_M13 domain-containing protein</fullName>
    </submittedName>
</protein>
<proteinExistence type="predicted"/>
<accession>A0A1I7ZTW1</accession>
<evidence type="ECO:0000256" key="1">
    <source>
        <dbReference type="SAM" id="SignalP"/>
    </source>
</evidence>
<evidence type="ECO:0000313" key="3">
    <source>
        <dbReference type="WBParaSite" id="L893_g2978.t1"/>
    </source>
</evidence>
<feature type="chain" id="PRO_5009313930" evidence="1">
    <location>
        <begin position="19"/>
        <end position="581"/>
    </location>
</feature>
<dbReference type="AlphaFoldDB" id="A0A1I7ZTW1"/>
<dbReference type="SUPFAM" id="SSF55486">
    <property type="entry name" value="Metalloproteases ('zincins'), catalytic domain"/>
    <property type="match status" value="1"/>
</dbReference>
<feature type="signal peptide" evidence="1">
    <location>
        <begin position="1"/>
        <end position="18"/>
    </location>
</feature>
<dbReference type="PANTHER" id="PTHR11733">
    <property type="entry name" value="ZINC METALLOPROTEASE FAMILY M13 NEPRILYSIN-RELATED"/>
    <property type="match status" value="1"/>
</dbReference>
<sequence>MGRSFLLLGALLLASTSAHVYNQTFSSKVAPCDNFYKYVCNPEENGADGLFVNIMKRKLFDETLDILQKDGETEFVLREIVKQHVEQRKETFYMHKGYDLGTQVAEEPYGAVPLVHDDYHTNTLEIDFRGHYDPYDSHEARFQPATTTRCKHNECHPFYQGIASGYLAVVDIYQNMNLAEATLVIHATEEDLPKINETDVWKKQAYTSLLTDFRGEFTSHMNMIIGSTFFKSDRFSPKLFDELHEMYSNIADEVSLVLKNSTKLKEDQKKHLLSALADIKPHFGLPEVFTQKHLVTCYFTIARMTVIEGISRTDYYKKNPWERIDALAQMLQLAAKRFRAKHPEIVGDYGWTKGDAKQPYHASALQFGSSVWYNKNSVFFYPSLIQAAAYDLPHGFKYGFIGTVIADDLFRLLNGANLKHQDYKEAFKQIEQLGQTAPVTTDALEQKRCHGLFTDTDVSRVVYEVLQKARRNATQLRAKRFAVTTFNDREWFFIGIASRFCKADRNPFEYMPGVTHFSHPFEKKMFERRTNEVVAEMSQFAKLFQCPAASVKPSVCGFIPDEETHNLKTEEPAVEGSGTEI</sequence>
<name>A0A1I7ZTW1_9BILA</name>
<dbReference type="PROSITE" id="PS51885">
    <property type="entry name" value="NEPRILYSIN"/>
    <property type="match status" value="1"/>
</dbReference>
<dbReference type="Gene3D" id="3.40.390.10">
    <property type="entry name" value="Collagenase (Catalytic Domain)"/>
    <property type="match status" value="1"/>
</dbReference>
<dbReference type="InterPro" id="IPR024079">
    <property type="entry name" value="MetalloPept_cat_dom_sf"/>
</dbReference>
<dbReference type="InterPro" id="IPR000718">
    <property type="entry name" value="Peptidase_M13"/>
</dbReference>
<keyword evidence="1" id="KW-0732">Signal</keyword>
<dbReference type="PANTHER" id="PTHR11733:SF234">
    <property type="entry name" value="PEPTIDASE_M13 DOMAIN-CONTAINING PROTEIN"/>
    <property type="match status" value="1"/>
</dbReference>